<gene>
    <name evidence="1" type="ORF">COPCOM_02647</name>
</gene>
<organism evidence="1 2">
    <name type="scientific">Coprococcus comes ATCC 27758</name>
    <dbReference type="NCBI Taxonomy" id="470146"/>
    <lineage>
        <taxon>Bacteria</taxon>
        <taxon>Bacillati</taxon>
        <taxon>Bacillota</taxon>
        <taxon>Clostridia</taxon>
        <taxon>Lachnospirales</taxon>
        <taxon>Lachnospiraceae</taxon>
        <taxon>Coprococcus</taxon>
    </lineage>
</organism>
<accession>C0BA20</accession>
<dbReference type="Proteomes" id="UP000003793">
    <property type="component" value="Unassembled WGS sequence"/>
</dbReference>
<dbReference type="HOGENOM" id="CLU_2463759_0_0_9"/>
<reference evidence="1 2" key="2">
    <citation type="submission" date="2009-03" db="EMBL/GenBank/DDBJ databases">
        <title>Draft genome sequence of Coprococcus comes (ATCC 27758).</title>
        <authorList>
            <person name="Sudarsanam P."/>
            <person name="Ley R."/>
            <person name="Guruge J."/>
            <person name="Turnbaugh P.J."/>
            <person name="Mahowald M."/>
            <person name="Liep D."/>
            <person name="Gordon J."/>
        </authorList>
    </citation>
    <scope>NUCLEOTIDE SEQUENCE [LARGE SCALE GENOMIC DNA]</scope>
    <source>
        <strain evidence="1 2">ATCC 27758</strain>
    </source>
</reference>
<evidence type="ECO:0000313" key="1">
    <source>
        <dbReference type="EMBL" id="EEG89662.1"/>
    </source>
</evidence>
<reference evidence="1 2" key="1">
    <citation type="submission" date="2009-02" db="EMBL/GenBank/DDBJ databases">
        <authorList>
            <person name="Fulton L."/>
            <person name="Clifton S."/>
            <person name="Fulton B."/>
            <person name="Xu J."/>
            <person name="Minx P."/>
            <person name="Pepin K.H."/>
            <person name="Johnson M."/>
            <person name="Bhonagiri V."/>
            <person name="Nash W.E."/>
            <person name="Mardis E.R."/>
            <person name="Wilson R.K."/>
        </authorList>
    </citation>
    <scope>NUCLEOTIDE SEQUENCE [LARGE SCALE GENOMIC DNA]</scope>
    <source>
        <strain evidence="1 2">ATCC 27758</strain>
    </source>
</reference>
<dbReference type="EMBL" id="ABVR01000041">
    <property type="protein sequence ID" value="EEG89662.1"/>
    <property type="molecule type" value="Genomic_DNA"/>
</dbReference>
<proteinExistence type="predicted"/>
<protein>
    <submittedName>
        <fullName evidence="1">Uncharacterized protein</fullName>
    </submittedName>
</protein>
<evidence type="ECO:0000313" key="2">
    <source>
        <dbReference type="Proteomes" id="UP000003793"/>
    </source>
</evidence>
<comment type="caution">
    <text evidence="1">The sequence shown here is derived from an EMBL/GenBank/DDBJ whole genome shotgun (WGS) entry which is preliminary data.</text>
</comment>
<name>C0BA20_9FIRM</name>
<sequence length="88" mass="10246">MKNKEKYASEIIEIACSGNAVSVSKVTGKPIACEKNNCANCYRCNDFLLCDKERLKEWAELDHIEKPVISKRDRAFFGVYWHRNKLYN</sequence>
<dbReference type="AlphaFoldDB" id="C0BA20"/>